<name>A0A166C635_9EURY</name>
<dbReference type="PATRIC" id="fig|55758.3.peg.1598"/>
<keyword evidence="3" id="KW-1003">Cell membrane</keyword>
<feature type="transmembrane region" description="Helical" evidence="7">
    <location>
        <begin position="58"/>
        <end position="78"/>
    </location>
</feature>
<dbReference type="SUPFAM" id="SSF103481">
    <property type="entry name" value="Multidrug resistance efflux transporter EmrE"/>
    <property type="match status" value="1"/>
</dbReference>
<feature type="transmembrane region" description="Helical" evidence="7">
    <location>
        <begin position="34"/>
        <end position="51"/>
    </location>
</feature>
<dbReference type="InterPro" id="IPR045324">
    <property type="entry name" value="Small_multidrug_res"/>
</dbReference>
<dbReference type="GO" id="GO:0022857">
    <property type="term" value="F:transmembrane transporter activity"/>
    <property type="evidence" value="ECO:0007669"/>
    <property type="project" value="InterPro"/>
</dbReference>
<evidence type="ECO:0000256" key="7">
    <source>
        <dbReference type="SAM" id="Phobius"/>
    </source>
</evidence>
<dbReference type="AlphaFoldDB" id="A0A166C635"/>
<organism evidence="8 9">
    <name type="scientific">Methanobrevibacter filiformis</name>
    <dbReference type="NCBI Taxonomy" id="55758"/>
    <lineage>
        <taxon>Archaea</taxon>
        <taxon>Methanobacteriati</taxon>
        <taxon>Methanobacteriota</taxon>
        <taxon>Methanomada group</taxon>
        <taxon>Methanobacteria</taxon>
        <taxon>Methanobacteriales</taxon>
        <taxon>Methanobacteriaceae</taxon>
        <taxon>Methanobrevibacter</taxon>
    </lineage>
</organism>
<dbReference type="GO" id="GO:0005886">
    <property type="term" value="C:plasma membrane"/>
    <property type="evidence" value="ECO:0007669"/>
    <property type="project" value="UniProtKB-SubCell"/>
</dbReference>
<evidence type="ECO:0000256" key="6">
    <source>
        <dbReference type="ARBA" id="ARBA00023136"/>
    </source>
</evidence>
<evidence type="ECO:0000256" key="2">
    <source>
        <dbReference type="ARBA" id="ARBA00022448"/>
    </source>
</evidence>
<evidence type="ECO:0000256" key="5">
    <source>
        <dbReference type="ARBA" id="ARBA00022989"/>
    </source>
</evidence>
<keyword evidence="5 7" id="KW-1133">Transmembrane helix</keyword>
<protein>
    <submittedName>
        <fullName evidence="8">Quaternary ammonium compound-resistance protein SugE</fullName>
    </submittedName>
</protein>
<comment type="subcellular location">
    <subcellularLocation>
        <location evidence="1">Cell membrane</location>
        <topology evidence="1">Multi-pass membrane protein</topology>
    </subcellularLocation>
</comment>
<keyword evidence="2" id="KW-0813">Transport</keyword>
<evidence type="ECO:0000256" key="3">
    <source>
        <dbReference type="ARBA" id="ARBA00022475"/>
    </source>
</evidence>
<dbReference type="STRING" id="55758.MBFIL_14130"/>
<sequence length="106" mass="11418">MNPWILLTIAGISEIAWALTLKFSEGYTKPLMVVINLIVMVFSLVLLSIALKSIPIGTAYAVWTAIGATGVAIVGMMFLGESSAFIRIFFILVIIIGIIGLKFTTP</sequence>
<reference evidence="8 9" key="1">
    <citation type="submission" date="2016-04" db="EMBL/GenBank/DDBJ databases">
        <title>Genome sequence of Methanobrevibacter filiformis DSM 11501.</title>
        <authorList>
            <person name="Poehlein A."/>
            <person name="Seedorf H."/>
            <person name="Daniel R."/>
        </authorList>
    </citation>
    <scope>NUCLEOTIDE SEQUENCE [LARGE SCALE GENOMIC DNA]</scope>
    <source>
        <strain evidence="8 9">DSM 11501</strain>
    </source>
</reference>
<dbReference type="FunFam" id="1.10.3730.20:FF:000001">
    <property type="entry name" value="Quaternary ammonium compound resistance transporter SugE"/>
    <property type="match status" value="1"/>
</dbReference>
<keyword evidence="9" id="KW-1185">Reference proteome</keyword>
<accession>A0A166C635</accession>
<dbReference type="PANTHER" id="PTHR30561">
    <property type="entry name" value="SMR FAMILY PROTON-DEPENDENT DRUG EFFLUX TRANSPORTER SUGE"/>
    <property type="match status" value="1"/>
</dbReference>
<evidence type="ECO:0000313" key="9">
    <source>
        <dbReference type="Proteomes" id="UP000077066"/>
    </source>
</evidence>
<feature type="transmembrane region" description="Helical" evidence="7">
    <location>
        <begin position="84"/>
        <end position="103"/>
    </location>
</feature>
<dbReference type="InterPro" id="IPR000390">
    <property type="entry name" value="Small_drug/metabolite_transptr"/>
</dbReference>
<dbReference type="PANTHER" id="PTHR30561:SF0">
    <property type="entry name" value="GUANIDINIUM EXPORTER"/>
    <property type="match status" value="1"/>
</dbReference>
<dbReference type="RefSeq" id="WP_066973082.1">
    <property type="nucleotide sequence ID" value="NZ_LWMT01000246.1"/>
</dbReference>
<evidence type="ECO:0000256" key="4">
    <source>
        <dbReference type="ARBA" id="ARBA00022692"/>
    </source>
</evidence>
<evidence type="ECO:0000256" key="1">
    <source>
        <dbReference type="ARBA" id="ARBA00004651"/>
    </source>
</evidence>
<dbReference type="Pfam" id="PF00893">
    <property type="entry name" value="Multi_Drug_Res"/>
    <property type="match status" value="1"/>
</dbReference>
<keyword evidence="4 7" id="KW-0812">Transmembrane</keyword>
<dbReference type="EMBL" id="LWMT01000246">
    <property type="protein sequence ID" value="KZX11537.1"/>
    <property type="molecule type" value="Genomic_DNA"/>
</dbReference>
<proteinExistence type="predicted"/>
<gene>
    <name evidence="8" type="primary">sugE</name>
    <name evidence="8" type="ORF">MBFIL_14130</name>
</gene>
<dbReference type="Proteomes" id="UP000077066">
    <property type="component" value="Unassembled WGS sequence"/>
</dbReference>
<dbReference type="InterPro" id="IPR037185">
    <property type="entry name" value="EmrE-like"/>
</dbReference>
<keyword evidence="6 7" id="KW-0472">Membrane</keyword>
<evidence type="ECO:0000313" key="8">
    <source>
        <dbReference type="EMBL" id="KZX11537.1"/>
    </source>
</evidence>
<comment type="caution">
    <text evidence="8">The sequence shown here is derived from an EMBL/GenBank/DDBJ whole genome shotgun (WGS) entry which is preliminary data.</text>
</comment>
<dbReference type="Gene3D" id="1.10.3730.20">
    <property type="match status" value="1"/>
</dbReference>
<dbReference type="OrthoDB" id="121740at2157"/>